<sequence length="304" mass="34609">MKSTTFGIIVILAIGLICGGCEKEVNYNGKEYTKKMVLNSMIDCSQDTHFIKISESVFVYSNQNPQPIDDANLEVKINNLPVGVVYDHSTNEHRYYRFEASLNPKDKIEVTGDSQSHGYVKGQDIVPNPPQILAVTPEWFTGIKDGISYLRTKIKIKDIPDEDNFYRIVIHDKVIFEESSPEEAKWFTSDIYVDQEILFKDILGTLGETNTSLFAIFSDKLFQGQEYLLNVYIRKDNFSALNAEHYVKVEILSLSENLYRYLRSLELATNGDNFSEPVKIFTNIDGGFGVFGSYTIDQQIVNID</sequence>
<dbReference type="RefSeq" id="WP_027470205.1">
    <property type="nucleotide sequence ID" value="NZ_BAMD01000017.1"/>
</dbReference>
<evidence type="ECO:0008006" key="3">
    <source>
        <dbReference type="Google" id="ProtNLM"/>
    </source>
</evidence>
<dbReference type="OrthoDB" id="1077294at2"/>
<accession>W7YL74</accession>
<dbReference type="Pfam" id="PF14054">
    <property type="entry name" value="DUF4249"/>
    <property type="match status" value="1"/>
</dbReference>
<gene>
    <name evidence="1" type="ORF">JCM21142_41732</name>
</gene>
<evidence type="ECO:0000313" key="1">
    <source>
        <dbReference type="EMBL" id="GAF03074.1"/>
    </source>
</evidence>
<reference evidence="1 2" key="1">
    <citation type="journal article" date="2014" name="Genome Announc.">
        <title>Draft Genome Sequence of Cytophaga fermentans JCM 21142T, a Facultative Anaerobe Isolated from Marine Mud.</title>
        <authorList>
            <person name="Starns D."/>
            <person name="Oshima K."/>
            <person name="Suda W."/>
            <person name="Iino T."/>
            <person name="Yuki M."/>
            <person name="Inoue J."/>
            <person name="Kitamura K."/>
            <person name="Iida T."/>
            <person name="Darby A."/>
            <person name="Hattori M."/>
            <person name="Ohkuma M."/>
        </authorList>
    </citation>
    <scope>NUCLEOTIDE SEQUENCE [LARGE SCALE GENOMIC DNA]</scope>
    <source>
        <strain evidence="1 2">JCM 21142</strain>
    </source>
</reference>
<organism evidence="1 2">
    <name type="scientific">Saccharicrinis fermentans DSM 9555 = JCM 21142</name>
    <dbReference type="NCBI Taxonomy" id="869213"/>
    <lineage>
        <taxon>Bacteria</taxon>
        <taxon>Pseudomonadati</taxon>
        <taxon>Bacteroidota</taxon>
        <taxon>Bacteroidia</taxon>
        <taxon>Marinilabiliales</taxon>
        <taxon>Marinilabiliaceae</taxon>
        <taxon>Saccharicrinis</taxon>
    </lineage>
</organism>
<dbReference type="InterPro" id="IPR025345">
    <property type="entry name" value="DUF4249"/>
</dbReference>
<proteinExistence type="predicted"/>
<dbReference type="AlphaFoldDB" id="W7YL74"/>
<protein>
    <recommendedName>
        <fullName evidence="3">DUF4249 domain-containing protein</fullName>
    </recommendedName>
</protein>
<dbReference type="EMBL" id="BAMD01000017">
    <property type="protein sequence ID" value="GAF03074.1"/>
    <property type="molecule type" value="Genomic_DNA"/>
</dbReference>
<dbReference type="STRING" id="869213.GCA_000517085_00102"/>
<dbReference type="Proteomes" id="UP000019402">
    <property type="component" value="Unassembled WGS sequence"/>
</dbReference>
<keyword evidence="2" id="KW-1185">Reference proteome</keyword>
<comment type="caution">
    <text evidence="1">The sequence shown here is derived from an EMBL/GenBank/DDBJ whole genome shotgun (WGS) entry which is preliminary data.</text>
</comment>
<evidence type="ECO:0000313" key="2">
    <source>
        <dbReference type="Proteomes" id="UP000019402"/>
    </source>
</evidence>
<name>W7YL74_9BACT</name>